<evidence type="ECO:0000313" key="1">
    <source>
        <dbReference type="EMBL" id="PKY46469.1"/>
    </source>
</evidence>
<dbReference type="EMBL" id="LLXI01000456">
    <property type="protein sequence ID" value="PKY46469.1"/>
    <property type="molecule type" value="Genomic_DNA"/>
</dbReference>
<sequence length="87" mass="10092">MTDFAYTELEDLDERVDRETVVDLTHEIVLSLISIKGLKDKDSSYSFETDSSEDSDSVETIVVREKKAIPHKQRRKARPRKVKRLVV</sequence>
<proteinExistence type="predicted"/>
<comment type="caution">
    <text evidence="1">The sequence shown here is derived from an EMBL/GenBank/DDBJ whole genome shotgun (WGS) entry which is preliminary data.</text>
</comment>
<reference evidence="1 2" key="1">
    <citation type="submission" date="2015-10" db="EMBL/GenBank/DDBJ databases">
        <title>Genome analyses suggest a sexual origin of heterokaryosis in a supposedly ancient asexual fungus.</title>
        <authorList>
            <person name="Ropars J."/>
            <person name="Sedzielewska K."/>
            <person name="Noel J."/>
            <person name="Charron P."/>
            <person name="Farinelli L."/>
            <person name="Marton T."/>
            <person name="Kruger M."/>
            <person name="Pelin A."/>
            <person name="Brachmann A."/>
            <person name="Corradi N."/>
        </authorList>
    </citation>
    <scope>NUCLEOTIDE SEQUENCE [LARGE SCALE GENOMIC DNA]</scope>
    <source>
        <strain evidence="1 2">A4</strain>
    </source>
</reference>
<evidence type="ECO:0000313" key="2">
    <source>
        <dbReference type="Proteomes" id="UP000234323"/>
    </source>
</evidence>
<protein>
    <submittedName>
        <fullName evidence="1">Uncharacterized protein</fullName>
    </submittedName>
</protein>
<accession>A0A2I1GIK8</accession>
<dbReference type="Proteomes" id="UP000234323">
    <property type="component" value="Unassembled WGS sequence"/>
</dbReference>
<gene>
    <name evidence="1" type="ORF">RhiirA4_461333</name>
</gene>
<dbReference type="AlphaFoldDB" id="A0A2I1GIK8"/>
<keyword evidence="2" id="KW-1185">Reference proteome</keyword>
<name>A0A2I1GIK8_9GLOM</name>
<organism evidence="1 2">
    <name type="scientific">Rhizophagus irregularis</name>
    <dbReference type="NCBI Taxonomy" id="588596"/>
    <lineage>
        <taxon>Eukaryota</taxon>
        <taxon>Fungi</taxon>
        <taxon>Fungi incertae sedis</taxon>
        <taxon>Mucoromycota</taxon>
        <taxon>Glomeromycotina</taxon>
        <taxon>Glomeromycetes</taxon>
        <taxon>Glomerales</taxon>
        <taxon>Glomeraceae</taxon>
        <taxon>Rhizophagus</taxon>
    </lineage>
</organism>